<evidence type="ECO:0000313" key="3">
    <source>
        <dbReference type="Proteomes" id="UP001479436"/>
    </source>
</evidence>
<evidence type="ECO:0000313" key="2">
    <source>
        <dbReference type="EMBL" id="KAK9687562.1"/>
    </source>
</evidence>
<sequence>MKLQLIVLLGVLLVSGSTNAGEIMDRLRTQQEQLPYKYNHVGSLKRRGDESAQVSNFREALAAQMEHTRFKYNFKEVKPEKK</sequence>
<proteinExistence type="predicted"/>
<organism evidence="2 3">
    <name type="scientific">Basidiobolus ranarum</name>
    <dbReference type="NCBI Taxonomy" id="34480"/>
    <lineage>
        <taxon>Eukaryota</taxon>
        <taxon>Fungi</taxon>
        <taxon>Fungi incertae sedis</taxon>
        <taxon>Zoopagomycota</taxon>
        <taxon>Entomophthoromycotina</taxon>
        <taxon>Basidiobolomycetes</taxon>
        <taxon>Basidiobolales</taxon>
        <taxon>Basidiobolaceae</taxon>
        <taxon>Basidiobolus</taxon>
    </lineage>
</organism>
<name>A0ABR2VP49_9FUNG</name>
<keyword evidence="3" id="KW-1185">Reference proteome</keyword>
<reference evidence="2 3" key="1">
    <citation type="submission" date="2023-04" db="EMBL/GenBank/DDBJ databases">
        <title>Genome of Basidiobolus ranarum AG-B5.</title>
        <authorList>
            <person name="Stajich J.E."/>
            <person name="Carter-House D."/>
            <person name="Gryganskyi A."/>
        </authorList>
    </citation>
    <scope>NUCLEOTIDE SEQUENCE [LARGE SCALE GENOMIC DNA]</scope>
    <source>
        <strain evidence="2 3">AG-B5</strain>
    </source>
</reference>
<feature type="signal peptide" evidence="1">
    <location>
        <begin position="1"/>
        <end position="20"/>
    </location>
</feature>
<dbReference type="Proteomes" id="UP001479436">
    <property type="component" value="Unassembled WGS sequence"/>
</dbReference>
<keyword evidence="1" id="KW-0732">Signal</keyword>
<protein>
    <submittedName>
        <fullName evidence="2">Uncharacterized protein</fullName>
    </submittedName>
</protein>
<comment type="caution">
    <text evidence="2">The sequence shown here is derived from an EMBL/GenBank/DDBJ whole genome shotgun (WGS) entry which is preliminary data.</text>
</comment>
<feature type="chain" id="PRO_5047327437" evidence="1">
    <location>
        <begin position="21"/>
        <end position="82"/>
    </location>
</feature>
<gene>
    <name evidence="2" type="ORF">K7432_014742</name>
</gene>
<dbReference type="EMBL" id="JASJQH010008636">
    <property type="protein sequence ID" value="KAK9687562.1"/>
    <property type="molecule type" value="Genomic_DNA"/>
</dbReference>
<evidence type="ECO:0000256" key="1">
    <source>
        <dbReference type="SAM" id="SignalP"/>
    </source>
</evidence>
<accession>A0ABR2VP49</accession>